<evidence type="ECO:0000256" key="1">
    <source>
        <dbReference type="ARBA" id="ARBA00004123"/>
    </source>
</evidence>
<dbReference type="GO" id="GO:0030154">
    <property type="term" value="P:cell differentiation"/>
    <property type="evidence" value="ECO:0007669"/>
    <property type="project" value="UniProtKB-ARBA"/>
</dbReference>
<protein>
    <submittedName>
        <fullName evidence="14">Homeobox-leucine zipper protein ROC2</fullName>
    </submittedName>
</protein>
<keyword evidence="6 9" id="KW-0371">Homeobox</keyword>
<dbReference type="SUPFAM" id="SSF55961">
    <property type="entry name" value="Bet v1-like"/>
    <property type="match status" value="2"/>
</dbReference>
<evidence type="ECO:0000256" key="7">
    <source>
        <dbReference type="ARBA" id="ARBA00023163"/>
    </source>
</evidence>
<dbReference type="InterPro" id="IPR042160">
    <property type="entry name" value="HD-Zip_IV"/>
</dbReference>
<dbReference type="Proteomes" id="UP001327560">
    <property type="component" value="Chromosome 4"/>
</dbReference>
<dbReference type="GO" id="GO:0003677">
    <property type="term" value="F:DNA binding"/>
    <property type="evidence" value="ECO:0007669"/>
    <property type="project" value="UniProtKB-UniRule"/>
</dbReference>
<dbReference type="GO" id="GO:0000981">
    <property type="term" value="F:DNA-binding transcription factor activity, RNA polymerase II-specific"/>
    <property type="evidence" value="ECO:0007669"/>
    <property type="project" value="InterPro"/>
</dbReference>
<dbReference type="CDD" id="cd00086">
    <property type="entry name" value="homeodomain"/>
    <property type="match status" value="1"/>
</dbReference>
<evidence type="ECO:0000256" key="3">
    <source>
        <dbReference type="ARBA" id="ARBA00023015"/>
    </source>
</evidence>
<dbReference type="Pfam" id="PF25797">
    <property type="entry name" value="PDF2_C"/>
    <property type="match status" value="1"/>
</dbReference>
<dbReference type="Pfam" id="PF00046">
    <property type="entry name" value="Homeodomain"/>
    <property type="match status" value="1"/>
</dbReference>
<evidence type="ECO:0000256" key="6">
    <source>
        <dbReference type="ARBA" id="ARBA00023155"/>
    </source>
</evidence>
<feature type="domain" description="Homeobox" evidence="12">
    <location>
        <begin position="98"/>
        <end position="158"/>
    </location>
</feature>
<dbReference type="InterPro" id="IPR001356">
    <property type="entry name" value="HD"/>
</dbReference>
<dbReference type="EMBL" id="CP136893">
    <property type="protein sequence ID" value="WOL04549.1"/>
    <property type="molecule type" value="Genomic_DNA"/>
</dbReference>
<proteinExistence type="inferred from homology"/>
<evidence type="ECO:0000256" key="9">
    <source>
        <dbReference type="PROSITE-ProRule" id="PRU00108"/>
    </source>
</evidence>
<comment type="similarity">
    <text evidence="2">Belongs to the HD-ZIP homeobox family. Class IV subfamily.</text>
</comment>
<evidence type="ECO:0000313" key="15">
    <source>
        <dbReference type="Proteomes" id="UP001327560"/>
    </source>
</evidence>
<sequence length="767" mass="84181">MPGGITIPASADHVPSTTIAMNASSGYGSSFSQTNLMGEQEFQMEYQSQHQVHQLLDIPQAEMEMPIRAGEDDFENKSFSENINEGASEDDLQDHNHRPRKKHYHRHTQHQIQELEAFFKECPHPDDKQRKELSRELGLEPLQVKFWFQNKRTQMKNQQERHENSRLRADNDKLRAENLRYKEALGNASCPNCGGPAALGEMSFDEHQLRIENSRLREEIDRISAIAAKYVGKPIVSHQLLSPPVSSRSSLDLVSGSEMFASGELLRSISSHMDIEKPIVIELAVAAMEELMRMAQLGEPLWTMGIDCSLETLNENEYVRIFPRGIGPKPLGMKSEATRAATAVIMNHVNLVEMLMDVNQWSNVFSGIISRAITLEVLSTGVAGNYDGALQLMSAEFQVPSPLVPTRESLFARYCKQHADGSWAVVDVSLDSLRPSPVIRCRRRPSGCIIQELPNGYSKVTWVEHVEVDDRSVHDIYKPLVNSGLAFGAKRWIGTLDRQCERLASLLASNISSGDIAVITTPEGRKSMLKLAERMVKSFCGGVSASTAHQWTTLSGSGAEDVRVMTRKSVDDPGRPPGIVLNAAKSFWLPVLPKRVFDFLRDESSRNVWDILSNGGVVQEMAHIANGRDHGNCVSLLRVNSVNSNQSNMLILQESCTDPVVSYVIYAPVDVVAMNVVLSGGDPDYVALLPSGFAILPDGPYTAHGAAATCTGEVGSGGSLVTVAFEILVDSIPTAKISLGSVATVNSLIACTVERIKAALVGDNNAQ</sequence>
<dbReference type="FunFam" id="1.10.10.60:FF:000229">
    <property type="entry name" value="Homeobox-leucine zipper protein HDG1"/>
    <property type="match status" value="1"/>
</dbReference>
<dbReference type="SMART" id="SM00389">
    <property type="entry name" value="HOX"/>
    <property type="match status" value="1"/>
</dbReference>
<dbReference type="Gene3D" id="3.30.530.20">
    <property type="match status" value="1"/>
</dbReference>
<dbReference type="PROSITE" id="PS50848">
    <property type="entry name" value="START"/>
    <property type="match status" value="1"/>
</dbReference>
<feature type="DNA-binding region" description="Homeobox" evidence="9">
    <location>
        <begin position="100"/>
        <end position="159"/>
    </location>
</feature>
<evidence type="ECO:0000259" key="12">
    <source>
        <dbReference type="PROSITE" id="PS50071"/>
    </source>
</evidence>
<keyword evidence="15" id="KW-1185">Reference proteome</keyword>
<evidence type="ECO:0000256" key="10">
    <source>
        <dbReference type="RuleBase" id="RU000682"/>
    </source>
</evidence>
<organism evidence="14 15">
    <name type="scientific">Canna indica</name>
    <name type="common">Indian-shot</name>
    <dbReference type="NCBI Taxonomy" id="4628"/>
    <lineage>
        <taxon>Eukaryota</taxon>
        <taxon>Viridiplantae</taxon>
        <taxon>Streptophyta</taxon>
        <taxon>Embryophyta</taxon>
        <taxon>Tracheophyta</taxon>
        <taxon>Spermatophyta</taxon>
        <taxon>Magnoliopsida</taxon>
        <taxon>Liliopsida</taxon>
        <taxon>Zingiberales</taxon>
        <taxon>Cannaceae</taxon>
        <taxon>Canna</taxon>
    </lineage>
</organism>
<keyword evidence="3" id="KW-0805">Transcription regulation</keyword>
<dbReference type="GO" id="GO:0005634">
    <property type="term" value="C:nucleus"/>
    <property type="evidence" value="ECO:0007669"/>
    <property type="project" value="UniProtKB-SubCell"/>
</dbReference>
<evidence type="ECO:0000256" key="8">
    <source>
        <dbReference type="ARBA" id="ARBA00023242"/>
    </source>
</evidence>
<dbReference type="PANTHER" id="PTHR45654:SF77">
    <property type="entry name" value="HOMEOBOX-LEUCINE ZIPPER PROTEIN MERISTEM L1"/>
    <property type="match status" value="1"/>
</dbReference>
<reference evidence="14 15" key="1">
    <citation type="submission" date="2023-10" db="EMBL/GenBank/DDBJ databases">
        <title>Chromosome-scale genome assembly provides insights into flower coloration mechanisms of Canna indica.</title>
        <authorList>
            <person name="Li C."/>
        </authorList>
    </citation>
    <scope>NUCLEOTIDE SEQUENCE [LARGE SCALE GENOMIC DNA]</scope>
    <source>
        <tissue evidence="14">Flower</tissue>
    </source>
</reference>
<dbReference type="InterPro" id="IPR009057">
    <property type="entry name" value="Homeodomain-like_sf"/>
</dbReference>
<keyword evidence="5 9" id="KW-0238">DNA-binding</keyword>
<accession>A0AAQ3KB08</accession>
<evidence type="ECO:0000313" key="14">
    <source>
        <dbReference type="EMBL" id="WOL04549.1"/>
    </source>
</evidence>
<dbReference type="InterPro" id="IPR057993">
    <property type="entry name" value="HD-Zip_IV_C"/>
</dbReference>
<dbReference type="Gene3D" id="1.10.10.60">
    <property type="entry name" value="Homeodomain-like"/>
    <property type="match status" value="1"/>
</dbReference>
<feature type="coiled-coil region" evidence="11">
    <location>
        <begin position="150"/>
        <end position="184"/>
    </location>
</feature>
<dbReference type="InterPro" id="IPR017970">
    <property type="entry name" value="Homeobox_CS"/>
</dbReference>
<keyword evidence="8 9" id="KW-0539">Nucleus</keyword>
<dbReference type="AlphaFoldDB" id="A0AAQ3KB08"/>
<evidence type="ECO:0000256" key="4">
    <source>
        <dbReference type="ARBA" id="ARBA00023054"/>
    </source>
</evidence>
<dbReference type="PROSITE" id="PS00027">
    <property type="entry name" value="HOMEOBOX_1"/>
    <property type="match status" value="1"/>
</dbReference>
<keyword evidence="4 11" id="KW-0175">Coiled coil</keyword>
<dbReference type="PROSITE" id="PS50071">
    <property type="entry name" value="HOMEOBOX_2"/>
    <property type="match status" value="1"/>
</dbReference>
<feature type="domain" description="START" evidence="13">
    <location>
        <begin position="273"/>
        <end position="505"/>
    </location>
</feature>
<evidence type="ECO:0000256" key="5">
    <source>
        <dbReference type="ARBA" id="ARBA00023125"/>
    </source>
</evidence>
<dbReference type="GO" id="GO:0008289">
    <property type="term" value="F:lipid binding"/>
    <property type="evidence" value="ECO:0007669"/>
    <property type="project" value="InterPro"/>
</dbReference>
<comment type="subcellular location">
    <subcellularLocation>
        <location evidence="1 9 10">Nucleus</location>
    </subcellularLocation>
</comment>
<evidence type="ECO:0000256" key="11">
    <source>
        <dbReference type="SAM" id="Coils"/>
    </source>
</evidence>
<dbReference type="SUPFAM" id="SSF46689">
    <property type="entry name" value="Homeodomain-like"/>
    <property type="match status" value="1"/>
</dbReference>
<name>A0AAQ3KB08_9LILI</name>
<dbReference type="PANTHER" id="PTHR45654">
    <property type="entry name" value="HOMEOBOX-LEUCINE ZIPPER PROTEIN MERISTEM L1"/>
    <property type="match status" value="1"/>
</dbReference>
<dbReference type="CDD" id="cd08875">
    <property type="entry name" value="START_ArGLABRA2_like"/>
    <property type="match status" value="1"/>
</dbReference>
<gene>
    <name evidence="14" type="ORF">Cni_G13270</name>
</gene>
<dbReference type="SMART" id="SM00234">
    <property type="entry name" value="START"/>
    <property type="match status" value="1"/>
</dbReference>
<keyword evidence="7" id="KW-0804">Transcription</keyword>
<dbReference type="Pfam" id="PF01852">
    <property type="entry name" value="START"/>
    <property type="match status" value="1"/>
</dbReference>
<dbReference type="FunFam" id="3.30.530.20:FF:000026">
    <property type="entry name" value="Homeobox-leucine zipper protein GLABRA 2"/>
    <property type="match status" value="1"/>
</dbReference>
<evidence type="ECO:0000259" key="13">
    <source>
        <dbReference type="PROSITE" id="PS50848"/>
    </source>
</evidence>
<dbReference type="InterPro" id="IPR002913">
    <property type="entry name" value="START_lipid-bd_dom"/>
</dbReference>
<dbReference type="InterPro" id="IPR023393">
    <property type="entry name" value="START-like_dom_sf"/>
</dbReference>
<evidence type="ECO:0000256" key="2">
    <source>
        <dbReference type="ARBA" id="ARBA00006789"/>
    </source>
</evidence>